<dbReference type="Proteomes" id="UP000503540">
    <property type="component" value="Chromosome"/>
</dbReference>
<sequence>MSNALDVSDAVDAASLTTARVRDRPTHEIARQLDLHPSEIDADKPFDQFGSAAIDQPARYLAGDREAR</sequence>
<dbReference type="EMBL" id="CP046172">
    <property type="protein sequence ID" value="QIS14065.1"/>
    <property type="molecule type" value="Genomic_DNA"/>
</dbReference>
<dbReference type="AlphaFoldDB" id="A0A6G9YL89"/>
<evidence type="ECO:0000313" key="1">
    <source>
        <dbReference type="EMBL" id="QIS14065.1"/>
    </source>
</evidence>
<accession>A0A6G9YL89</accession>
<evidence type="ECO:0000313" key="2">
    <source>
        <dbReference type="Proteomes" id="UP000503540"/>
    </source>
</evidence>
<name>A0A6G9YL89_9NOCA</name>
<organism evidence="1 2">
    <name type="scientific">Nocardia arthritidis</name>
    <dbReference type="NCBI Taxonomy" id="228602"/>
    <lineage>
        <taxon>Bacteria</taxon>
        <taxon>Bacillati</taxon>
        <taxon>Actinomycetota</taxon>
        <taxon>Actinomycetes</taxon>
        <taxon>Mycobacteriales</taxon>
        <taxon>Nocardiaceae</taxon>
        <taxon>Nocardia</taxon>
    </lineage>
</organism>
<dbReference type="KEGG" id="nah:F5544_31115"/>
<protein>
    <submittedName>
        <fullName evidence="1">Uncharacterized protein</fullName>
    </submittedName>
</protein>
<gene>
    <name evidence="1" type="ORF">F5544_31115</name>
</gene>
<proteinExistence type="predicted"/>
<dbReference type="RefSeq" id="WP_167476522.1">
    <property type="nucleotide sequence ID" value="NZ_CP046172.1"/>
</dbReference>
<keyword evidence="2" id="KW-1185">Reference proteome</keyword>
<reference evidence="1 2" key="1">
    <citation type="journal article" date="2019" name="ACS Chem. Biol.">
        <title>Identification and Mobilization of a Cryptic Antibiotic Biosynthesis Gene Locus from a Human-Pathogenic Nocardia Isolate.</title>
        <authorList>
            <person name="Herisse M."/>
            <person name="Ishida K."/>
            <person name="Porter J.L."/>
            <person name="Howden B."/>
            <person name="Hertweck C."/>
            <person name="Stinear T.P."/>
            <person name="Pidot S.J."/>
        </authorList>
    </citation>
    <scope>NUCLEOTIDE SEQUENCE [LARGE SCALE GENOMIC DNA]</scope>
    <source>
        <strain evidence="1 2">AUSMDU00012717</strain>
    </source>
</reference>